<reference evidence="2" key="1">
    <citation type="journal article" date="2019" name="Int. J. Syst. Evol. Microbiol.">
        <title>The Global Catalogue of Microorganisms (GCM) 10K type strain sequencing project: providing services to taxonomists for standard genome sequencing and annotation.</title>
        <authorList>
            <consortium name="The Broad Institute Genomics Platform"/>
            <consortium name="The Broad Institute Genome Sequencing Center for Infectious Disease"/>
            <person name="Wu L."/>
            <person name="Ma J."/>
        </authorList>
    </citation>
    <scope>NUCLEOTIDE SEQUENCE [LARGE SCALE GENOMIC DNA]</scope>
    <source>
        <strain evidence="2">JCM 17329</strain>
    </source>
</reference>
<comment type="caution">
    <text evidence="1">The sequence shown here is derived from an EMBL/GenBank/DDBJ whole genome shotgun (WGS) entry which is preliminary data.</text>
</comment>
<keyword evidence="2" id="KW-1185">Reference proteome</keyword>
<proteinExistence type="predicted"/>
<gene>
    <name evidence="1" type="ORF">GCM10022421_08610</name>
</gene>
<dbReference type="EMBL" id="BAABDS010000010">
    <property type="protein sequence ID" value="GAA3704076.1"/>
    <property type="molecule type" value="Genomic_DNA"/>
</dbReference>
<evidence type="ECO:0000313" key="2">
    <source>
        <dbReference type="Proteomes" id="UP001501479"/>
    </source>
</evidence>
<evidence type="ECO:0000313" key="1">
    <source>
        <dbReference type="EMBL" id="GAA3704076.1"/>
    </source>
</evidence>
<name>A0ABP7DGN6_9GAMM</name>
<accession>A0ABP7DGN6</accession>
<dbReference type="Proteomes" id="UP001501479">
    <property type="component" value="Unassembled WGS sequence"/>
</dbReference>
<organism evidence="1 2">
    <name type="scientific">Oceanisphaera sediminis</name>
    <dbReference type="NCBI Taxonomy" id="981381"/>
    <lineage>
        <taxon>Bacteria</taxon>
        <taxon>Pseudomonadati</taxon>
        <taxon>Pseudomonadota</taxon>
        <taxon>Gammaproteobacteria</taxon>
        <taxon>Aeromonadales</taxon>
        <taxon>Aeromonadaceae</taxon>
        <taxon>Oceanisphaera</taxon>
    </lineage>
</organism>
<protein>
    <submittedName>
        <fullName evidence="1">Uncharacterized protein</fullName>
    </submittedName>
</protein>
<sequence>MADFFARKDGMSNANHSDWYVALITLGGNVVTGGLTKSAALEQQKRYEQAGKRAIVTESFQEAHGL</sequence>